<reference evidence="9 10" key="1">
    <citation type="submission" date="2016-09" db="EMBL/GenBank/DDBJ databases">
        <title>The draft genome of Dichanthelium oligosanthes: A C3 panicoid grass species.</title>
        <authorList>
            <person name="Studer A.J."/>
            <person name="Schnable J.C."/>
            <person name="Brutnell T.P."/>
        </authorList>
    </citation>
    <scope>NUCLEOTIDE SEQUENCE [LARGE SCALE GENOMIC DNA]</scope>
    <source>
        <strain evidence="10">cv. Kellogg 1175</strain>
        <tissue evidence="9">Leaf</tissue>
    </source>
</reference>
<proteinExistence type="inferred from homology"/>
<evidence type="ECO:0000313" key="9">
    <source>
        <dbReference type="EMBL" id="OEL26559.1"/>
    </source>
</evidence>
<keyword evidence="10" id="KW-1185">Reference proteome</keyword>
<evidence type="ECO:0000256" key="4">
    <source>
        <dbReference type="ARBA" id="ARBA00023159"/>
    </source>
</evidence>
<evidence type="ECO:0000256" key="3">
    <source>
        <dbReference type="ARBA" id="ARBA00023015"/>
    </source>
</evidence>
<dbReference type="GO" id="GO:0005634">
    <property type="term" value="C:nucleus"/>
    <property type="evidence" value="ECO:0007669"/>
    <property type="project" value="UniProtKB-SubCell"/>
</dbReference>
<dbReference type="PANTHER" id="PTHR46266">
    <property type="entry name" value="TRANSCRIPTION FACTOR TT8"/>
    <property type="match status" value="1"/>
</dbReference>
<dbReference type="GO" id="GO:0046983">
    <property type="term" value="F:protein dimerization activity"/>
    <property type="evidence" value="ECO:0007669"/>
    <property type="project" value="InterPro"/>
</dbReference>
<keyword evidence="6" id="KW-0539">Nucleus</keyword>
<evidence type="ECO:0000256" key="6">
    <source>
        <dbReference type="ARBA" id="ARBA00023242"/>
    </source>
</evidence>
<comment type="similarity">
    <text evidence="2">Belongs to the bHLH protein family.</text>
</comment>
<dbReference type="OrthoDB" id="690068at2759"/>
<dbReference type="InterPro" id="IPR036638">
    <property type="entry name" value="HLH_DNA-bd_sf"/>
</dbReference>
<name>A0A1E5VN50_9POAL</name>
<dbReference type="InterPro" id="IPR025610">
    <property type="entry name" value="MYC/MYB_N"/>
</dbReference>
<dbReference type="STRING" id="888268.A0A1E5VN50"/>
<feature type="domain" description="BHLH" evidence="8">
    <location>
        <begin position="517"/>
        <end position="566"/>
    </location>
</feature>
<feature type="compositionally biased region" description="Basic and acidic residues" evidence="7">
    <location>
        <begin position="289"/>
        <end position="300"/>
    </location>
</feature>
<comment type="subcellular location">
    <subcellularLocation>
        <location evidence="1">Nucleus</location>
    </subcellularLocation>
</comment>
<protein>
    <submittedName>
        <fullName evidence="9">Basic helix-loop-helix protein A</fullName>
    </submittedName>
</protein>
<sequence>MAAVAGGGEAVQKALQSVAQGTGWTYSVLWCLCPHQGALVWAEGHYNGAIKTRKTTVTPGGEEEEEEEEEEEATEAGAGRAARRRSRQLRELYDSLAREATADGGGSRDAALQVVVSRRPSAALAPEDLTETEWFYLMCASYCFPPAVGLPGEAFARRGHVWLCGANKVDSKVFSRAILARTVACIPVNNDDGVLEIGTTEKVEEDIGLIQYARSVFMDQHGIPIMPTLSGHSTSNPSTHINQHPSQIKMEKHIHGTNVQPNNLNPEDEHIETEDDEDRIDSETNTENDSCRHLPLDHVGNEQARPNNAQNNDMMQIETSESLRDDCTNHVDEEIPMLMVCQNGNLPAQDELGSWNFLYEDLISSKYQQSSDIVNFISSKHKFFFTLYIHLFFIPAVPQDQAVLAENAHYIETVLTILRHNAHRQAQTAASSIKTYLALSKNSSFSRWNPKVGTNDIDLQRMLSSEGAPQRMLKSILFSAPSSSHRRHRGEAAQSPEPSRDDGEGTGGSRGGQALAELSASHVVKERQRREKLNERFIVLRSLVPFVTKMDKASILGDTIEYVKQLRRRIQDLESRARLQIDGHQTTTRALAVSKEKRARSTSTAAMEAETGRKVRAVEASSSCSTSGGAGKPPAASTEVQVSIIESDALLELRCPHRDGLLLRVMQALHRELGLEVTSVQASSAGDVLLVELRAKVKEVHGRRSSINEVKRSIHLIISSD</sequence>
<evidence type="ECO:0000256" key="1">
    <source>
        <dbReference type="ARBA" id="ARBA00004123"/>
    </source>
</evidence>
<keyword evidence="5" id="KW-0804">Transcription</keyword>
<feature type="compositionally biased region" description="Polar residues" evidence="7">
    <location>
        <begin position="304"/>
        <end position="313"/>
    </location>
</feature>
<feature type="compositionally biased region" description="Acidic residues" evidence="7">
    <location>
        <begin position="269"/>
        <end position="286"/>
    </location>
</feature>
<comment type="caution">
    <text evidence="9">The sequence shown here is derived from an EMBL/GenBank/DDBJ whole genome shotgun (WGS) entry which is preliminary data.</text>
</comment>
<gene>
    <name evidence="9" type="ORF">BAE44_0012421</name>
</gene>
<feature type="compositionally biased region" description="Low complexity" evidence="7">
    <location>
        <begin position="618"/>
        <end position="627"/>
    </location>
</feature>
<feature type="region of interest" description="Disordered" evidence="7">
    <location>
        <begin position="595"/>
        <end position="636"/>
    </location>
</feature>
<dbReference type="PROSITE" id="PS50888">
    <property type="entry name" value="BHLH"/>
    <property type="match status" value="1"/>
</dbReference>
<dbReference type="AlphaFoldDB" id="A0A1E5VN50"/>
<dbReference type="Pfam" id="PF14215">
    <property type="entry name" value="bHLH-MYC_N"/>
    <property type="match status" value="1"/>
</dbReference>
<dbReference type="Pfam" id="PF22754">
    <property type="entry name" value="bHLH-TF_ACT-like_plant"/>
    <property type="match status" value="1"/>
</dbReference>
<dbReference type="Pfam" id="PF00010">
    <property type="entry name" value="HLH"/>
    <property type="match status" value="1"/>
</dbReference>
<keyword evidence="3" id="KW-0805">Transcription regulation</keyword>
<dbReference type="SMART" id="SM00353">
    <property type="entry name" value="HLH"/>
    <property type="match status" value="1"/>
</dbReference>
<evidence type="ECO:0000259" key="8">
    <source>
        <dbReference type="PROSITE" id="PS50888"/>
    </source>
</evidence>
<evidence type="ECO:0000313" key="10">
    <source>
        <dbReference type="Proteomes" id="UP000095767"/>
    </source>
</evidence>
<evidence type="ECO:0000256" key="2">
    <source>
        <dbReference type="ARBA" id="ARBA00005510"/>
    </source>
</evidence>
<accession>A0A1E5VN50</accession>
<feature type="region of interest" description="Disordered" evidence="7">
    <location>
        <begin position="53"/>
        <end position="83"/>
    </location>
</feature>
<evidence type="ECO:0000256" key="5">
    <source>
        <dbReference type="ARBA" id="ARBA00023163"/>
    </source>
</evidence>
<feature type="region of interest" description="Disordered" evidence="7">
    <location>
        <begin position="479"/>
        <end position="512"/>
    </location>
</feature>
<evidence type="ECO:0000256" key="7">
    <source>
        <dbReference type="SAM" id="MobiDB-lite"/>
    </source>
</evidence>
<feature type="compositionally biased region" description="Acidic residues" evidence="7">
    <location>
        <begin position="61"/>
        <end position="74"/>
    </location>
</feature>
<dbReference type="Gene3D" id="4.10.280.10">
    <property type="entry name" value="Helix-loop-helix DNA-binding domain"/>
    <property type="match status" value="1"/>
</dbReference>
<feature type="region of interest" description="Disordered" evidence="7">
    <location>
        <begin position="257"/>
        <end position="313"/>
    </location>
</feature>
<dbReference type="PANTHER" id="PTHR46266:SF4">
    <property type="entry name" value="TRANSCRIPTION FACTOR TT8"/>
    <property type="match status" value="1"/>
</dbReference>
<dbReference type="SUPFAM" id="SSF47459">
    <property type="entry name" value="HLH, helix-loop-helix DNA-binding domain"/>
    <property type="match status" value="1"/>
</dbReference>
<dbReference type="Proteomes" id="UP000095767">
    <property type="component" value="Unassembled WGS sequence"/>
</dbReference>
<dbReference type="EMBL" id="LWDX02034447">
    <property type="protein sequence ID" value="OEL26559.1"/>
    <property type="molecule type" value="Genomic_DNA"/>
</dbReference>
<dbReference type="InterPro" id="IPR054502">
    <property type="entry name" value="bHLH-TF_ACT-like_plant"/>
</dbReference>
<keyword evidence="4" id="KW-0010">Activator</keyword>
<organism evidence="9 10">
    <name type="scientific">Dichanthelium oligosanthes</name>
    <dbReference type="NCBI Taxonomy" id="888268"/>
    <lineage>
        <taxon>Eukaryota</taxon>
        <taxon>Viridiplantae</taxon>
        <taxon>Streptophyta</taxon>
        <taxon>Embryophyta</taxon>
        <taxon>Tracheophyta</taxon>
        <taxon>Spermatophyta</taxon>
        <taxon>Magnoliopsida</taxon>
        <taxon>Liliopsida</taxon>
        <taxon>Poales</taxon>
        <taxon>Poaceae</taxon>
        <taxon>PACMAD clade</taxon>
        <taxon>Panicoideae</taxon>
        <taxon>Panicodae</taxon>
        <taxon>Paniceae</taxon>
        <taxon>Dichantheliinae</taxon>
        <taxon>Dichanthelium</taxon>
    </lineage>
</organism>
<dbReference type="InterPro" id="IPR011598">
    <property type="entry name" value="bHLH_dom"/>
</dbReference>